<feature type="transmembrane region" description="Helical" evidence="10">
    <location>
        <begin position="902"/>
        <end position="924"/>
    </location>
</feature>
<dbReference type="InterPro" id="IPR000731">
    <property type="entry name" value="SSD"/>
</dbReference>
<keyword evidence="5" id="KW-0997">Cell inner membrane</keyword>
<feature type="transmembrane region" description="Helical" evidence="10">
    <location>
        <begin position="979"/>
        <end position="1001"/>
    </location>
</feature>
<evidence type="ECO:0000256" key="8">
    <source>
        <dbReference type="ARBA" id="ARBA00023136"/>
    </source>
</evidence>
<dbReference type="GO" id="GO:0005886">
    <property type="term" value="C:plasma membrane"/>
    <property type="evidence" value="ECO:0007669"/>
    <property type="project" value="UniProtKB-SubCell"/>
</dbReference>
<evidence type="ECO:0000256" key="9">
    <source>
        <dbReference type="SAM" id="MobiDB-lite"/>
    </source>
</evidence>
<dbReference type="InterPro" id="IPR027463">
    <property type="entry name" value="AcrB_DN_DC_subdom"/>
</dbReference>
<feature type="transmembrane region" description="Helical" evidence="10">
    <location>
        <begin position="470"/>
        <end position="498"/>
    </location>
</feature>
<feature type="region of interest" description="Disordered" evidence="9">
    <location>
        <begin position="1041"/>
        <end position="1071"/>
    </location>
</feature>
<feature type="transmembrane region" description="Helical" evidence="10">
    <location>
        <begin position="1007"/>
        <end position="1032"/>
    </location>
</feature>
<dbReference type="RefSeq" id="WP_237378085.1">
    <property type="nucleotide sequence ID" value="NZ_CP071793.1"/>
</dbReference>
<organism evidence="12 13">
    <name type="scientific">Sulfidibacter corallicola</name>
    <dbReference type="NCBI Taxonomy" id="2818388"/>
    <lineage>
        <taxon>Bacteria</taxon>
        <taxon>Pseudomonadati</taxon>
        <taxon>Acidobacteriota</taxon>
        <taxon>Holophagae</taxon>
        <taxon>Acanthopleuribacterales</taxon>
        <taxon>Acanthopleuribacteraceae</taxon>
        <taxon>Sulfidibacter</taxon>
    </lineage>
</organism>
<dbReference type="SUPFAM" id="SSF82693">
    <property type="entry name" value="Multidrug efflux transporter AcrB pore domain, PN1, PN2, PC1 and PC2 subdomains"/>
    <property type="match status" value="4"/>
</dbReference>
<dbReference type="Gene3D" id="3.30.70.1430">
    <property type="entry name" value="Multidrug efflux transporter AcrB pore domain"/>
    <property type="match status" value="2"/>
</dbReference>
<dbReference type="Gene3D" id="1.20.1640.10">
    <property type="entry name" value="Multidrug efflux transporter AcrB transmembrane domain"/>
    <property type="match status" value="2"/>
</dbReference>
<dbReference type="GO" id="GO:0009636">
    <property type="term" value="P:response to toxic substance"/>
    <property type="evidence" value="ECO:0007669"/>
    <property type="project" value="UniProtKB-ARBA"/>
</dbReference>
<feature type="transmembrane region" description="Helical" evidence="10">
    <location>
        <begin position="342"/>
        <end position="361"/>
    </location>
</feature>
<dbReference type="FunFam" id="1.20.1640.10:FF:000001">
    <property type="entry name" value="Efflux pump membrane transporter"/>
    <property type="match status" value="1"/>
</dbReference>
<gene>
    <name evidence="12" type="ORF">J3U87_22875</name>
</gene>
<dbReference type="NCBIfam" id="TIGR00915">
    <property type="entry name" value="2A0602"/>
    <property type="match status" value="1"/>
</dbReference>
<evidence type="ECO:0000256" key="10">
    <source>
        <dbReference type="SAM" id="Phobius"/>
    </source>
</evidence>
<keyword evidence="6 10" id="KW-0812">Transmembrane</keyword>
<feature type="transmembrane region" description="Helical" evidence="10">
    <location>
        <begin position="396"/>
        <end position="418"/>
    </location>
</feature>
<evidence type="ECO:0000313" key="12">
    <source>
        <dbReference type="EMBL" id="QTD48434.1"/>
    </source>
</evidence>
<dbReference type="Gene3D" id="3.30.70.1320">
    <property type="entry name" value="Multidrug efflux transporter AcrB pore domain like"/>
    <property type="match status" value="1"/>
</dbReference>
<feature type="domain" description="SSD" evidence="11">
    <location>
        <begin position="367"/>
        <end position="496"/>
    </location>
</feature>
<keyword evidence="8 10" id="KW-0472">Membrane</keyword>
<feature type="transmembrane region" description="Helical" evidence="10">
    <location>
        <begin position="930"/>
        <end position="954"/>
    </location>
</feature>
<dbReference type="AlphaFoldDB" id="A0A8A4TGU6"/>
<sequence length="1071" mass="116161">MKFTHIFADRPIFATVLSLLIVIVGAISYFTLPVSQMPQIAPPTIVVSANYPGASAATISDTVATPLEQAINGVENMLYMLSQSTGDGQMQLTITFELGTDLEEAQVLVQNRVAIAEPRLPEEVRRIGVTTQKSSPNLMMVIHLFSPDNSFNQLDIGNYATFRMKDVLARVEGVGDIFVFGSADYAMRVWLDPDRLHSLNMTAGDVIEELRAKNVQVAAGVLNQQPQPHPSAFELSVQTQGRLQSPQEFEDIIIKAENGRVVKLGDVARIELGAQTYATRSYLNAYPAVALAIFQRPGTNAIATADELLELTAGFAENFPPGLAYDVVYNPTAYVEESIVEVYRTLAEAIILVVLVVLLFLHSVRAALIPIVAIPVSLIGTFAVLASLGYSLNTLTLFGLVLSIGIVVDDAIVVVENVERNLRKGMSPRDAVHTSMDEVGIALVAMALVLVAVFLPAVFIPGISGQFYRAFAITITVSTVISGFVSLTLSPALAVILLRPHKVEEKVPLWRMPFHFIVTNFERILVRLTAGYAALIKRLVRMGALAFVIYLGLIGLTWFQFDRTPTGFIPPQDQGYFICAMQLPPGASLERTDKVVREAIDRLLAVEGVRNTVAFGGFSGATFTSASNAAAIFITLEDFETREAKGVTFDGLLGQLNGAVAQIQEAFTIVIPPPAVQGIGNGGGFTMMIQDREGQGYDALLGATWAMAGAAMQDPSVSMAFTTFETQTPQLYLDVDRERAERLGVDISELFQTLEVFLGSAYVNDFNMQGRTFRVVAQAQSDKRLTPDDILRLNVRNREGLMVPTGSVASIADHYGPSRVPRFNLYSAAAMQGNITPGYSTGQVLDKMEQLATQVLPRGFSFEWTDLALQQRKAGDTAGLVFGLAVLFVFLLLAAQYESWSLPLAVILIVPMCLLSAITGVIIAGMDNNILTQIGFVVLIGLASKNAILIVEFAKQQEDRGLDRFTAAIESARLRLRPILMTSFSFILGVIPLVFATGAGAEMRQAIGIAVFSGMLGVTFFGLLLTPIFYTITRTPLFSRKKQATESADEQTPPPSPTLGEAALNQPRTDS</sequence>
<proteinExistence type="inferred from homology"/>
<evidence type="ECO:0000313" key="13">
    <source>
        <dbReference type="Proteomes" id="UP000663929"/>
    </source>
</evidence>
<evidence type="ECO:0000256" key="6">
    <source>
        <dbReference type="ARBA" id="ARBA00022692"/>
    </source>
</evidence>
<evidence type="ECO:0000256" key="1">
    <source>
        <dbReference type="ARBA" id="ARBA00004429"/>
    </source>
</evidence>
<dbReference type="SUPFAM" id="SSF82714">
    <property type="entry name" value="Multidrug efflux transporter AcrB TolC docking domain, DN and DC subdomains"/>
    <property type="match status" value="2"/>
</dbReference>
<dbReference type="KEGG" id="scor:J3U87_22875"/>
<keyword evidence="13" id="KW-1185">Reference proteome</keyword>
<dbReference type="PROSITE" id="PS50156">
    <property type="entry name" value="SSD"/>
    <property type="match status" value="1"/>
</dbReference>
<comment type="similarity">
    <text evidence="2">Belongs to the resistance-nodulation-cell division (RND) (TC 2.A.6) family.</text>
</comment>
<evidence type="ECO:0000259" key="11">
    <source>
        <dbReference type="PROSITE" id="PS50156"/>
    </source>
</evidence>
<protein>
    <submittedName>
        <fullName evidence="12">Multidrug efflux RND transporter permease subunit</fullName>
    </submittedName>
</protein>
<name>A0A8A4TGU6_SULCO</name>
<evidence type="ECO:0000256" key="5">
    <source>
        <dbReference type="ARBA" id="ARBA00022519"/>
    </source>
</evidence>
<keyword evidence="7 10" id="KW-1133">Transmembrane helix</keyword>
<keyword evidence="4" id="KW-1003">Cell membrane</keyword>
<accession>A0A8A4TGU6</accession>
<feature type="transmembrane region" description="Helical" evidence="10">
    <location>
        <begin position="12"/>
        <end position="32"/>
    </location>
</feature>
<evidence type="ECO:0000256" key="2">
    <source>
        <dbReference type="ARBA" id="ARBA00010942"/>
    </source>
</evidence>
<dbReference type="Gene3D" id="3.30.70.1440">
    <property type="entry name" value="Multidrug efflux transporter AcrB pore domain"/>
    <property type="match status" value="1"/>
</dbReference>
<feature type="transmembrane region" description="Helical" evidence="10">
    <location>
        <begin position="439"/>
        <end position="464"/>
    </location>
</feature>
<feature type="transmembrane region" description="Helical" evidence="10">
    <location>
        <begin position="542"/>
        <end position="561"/>
    </location>
</feature>
<dbReference type="PANTHER" id="PTHR32063">
    <property type="match status" value="1"/>
</dbReference>
<dbReference type="Proteomes" id="UP000663929">
    <property type="component" value="Chromosome"/>
</dbReference>
<dbReference type="GO" id="GO:0015562">
    <property type="term" value="F:efflux transmembrane transporter activity"/>
    <property type="evidence" value="ECO:0007669"/>
    <property type="project" value="InterPro"/>
</dbReference>
<dbReference type="Pfam" id="PF00873">
    <property type="entry name" value="ACR_tran"/>
    <property type="match status" value="1"/>
</dbReference>
<dbReference type="SUPFAM" id="SSF82866">
    <property type="entry name" value="Multidrug efflux transporter AcrB transmembrane domain"/>
    <property type="match status" value="2"/>
</dbReference>
<dbReference type="EMBL" id="CP071793">
    <property type="protein sequence ID" value="QTD48434.1"/>
    <property type="molecule type" value="Genomic_DNA"/>
</dbReference>
<dbReference type="Gene3D" id="3.30.2090.10">
    <property type="entry name" value="Multidrug efflux transporter AcrB TolC docking domain, DN and DC subdomains"/>
    <property type="match status" value="2"/>
</dbReference>
<dbReference type="NCBIfam" id="NF000282">
    <property type="entry name" value="RND_permease_1"/>
    <property type="match status" value="1"/>
</dbReference>
<dbReference type="InterPro" id="IPR004764">
    <property type="entry name" value="MdtF-like"/>
</dbReference>
<dbReference type="GO" id="GO:0042910">
    <property type="term" value="F:xenobiotic transmembrane transporter activity"/>
    <property type="evidence" value="ECO:0007669"/>
    <property type="project" value="TreeGrafter"/>
</dbReference>
<keyword evidence="3" id="KW-0813">Transport</keyword>
<comment type="subcellular location">
    <subcellularLocation>
        <location evidence="1">Cell inner membrane</location>
        <topology evidence="1">Multi-pass membrane protein</topology>
    </subcellularLocation>
</comment>
<feature type="transmembrane region" description="Helical" evidence="10">
    <location>
        <begin position="877"/>
        <end position="895"/>
    </location>
</feature>
<dbReference type="PRINTS" id="PR00702">
    <property type="entry name" value="ACRIFLAVINRP"/>
</dbReference>
<evidence type="ECO:0000256" key="3">
    <source>
        <dbReference type="ARBA" id="ARBA00022448"/>
    </source>
</evidence>
<dbReference type="FunFam" id="3.30.70.1430:FF:000001">
    <property type="entry name" value="Efflux pump membrane transporter"/>
    <property type="match status" value="1"/>
</dbReference>
<evidence type="ECO:0000256" key="4">
    <source>
        <dbReference type="ARBA" id="ARBA00022475"/>
    </source>
</evidence>
<evidence type="ECO:0000256" key="7">
    <source>
        <dbReference type="ARBA" id="ARBA00022989"/>
    </source>
</evidence>
<dbReference type="InterPro" id="IPR001036">
    <property type="entry name" value="Acrflvin-R"/>
</dbReference>
<reference evidence="12" key="1">
    <citation type="submission" date="2021-03" db="EMBL/GenBank/DDBJ databases">
        <title>Acanthopleuribacteraceae sp. M133.</title>
        <authorList>
            <person name="Wang G."/>
        </authorList>
    </citation>
    <scope>NUCLEOTIDE SEQUENCE</scope>
    <source>
        <strain evidence="12">M133</strain>
    </source>
</reference>
<dbReference type="PANTHER" id="PTHR32063:SF11">
    <property type="entry name" value="CATION OR DRUG EFFLUX SYSTEM PROTEIN"/>
    <property type="match status" value="1"/>
</dbReference>
<feature type="transmembrane region" description="Helical" evidence="10">
    <location>
        <begin position="368"/>
        <end position="390"/>
    </location>
</feature>